<keyword evidence="3" id="KW-1003">Cell membrane</keyword>
<feature type="transmembrane region" description="Helical" evidence="7">
    <location>
        <begin position="43"/>
        <end position="76"/>
    </location>
</feature>
<dbReference type="InterPro" id="IPR002771">
    <property type="entry name" value="Multi_antbiot-R_MarC"/>
</dbReference>
<feature type="transmembrane region" description="Helical" evidence="7">
    <location>
        <begin position="88"/>
        <end position="110"/>
    </location>
</feature>
<evidence type="ECO:0000256" key="4">
    <source>
        <dbReference type="ARBA" id="ARBA00022692"/>
    </source>
</evidence>
<evidence type="ECO:0000256" key="3">
    <source>
        <dbReference type="ARBA" id="ARBA00022475"/>
    </source>
</evidence>
<keyword evidence="6 7" id="KW-0472">Membrane</keyword>
<dbReference type="EMBL" id="AP019376">
    <property type="protein sequence ID" value="BBH89056.1"/>
    <property type="molecule type" value="Genomic_DNA"/>
</dbReference>
<gene>
    <name evidence="8" type="ORF">KTC_38070</name>
</gene>
<reference evidence="8" key="1">
    <citation type="submission" date="2018-12" db="EMBL/GenBank/DDBJ databases">
        <title>Novel natural products biosynthetic potential of the class Ktedonobacteria.</title>
        <authorList>
            <person name="Zheng Y."/>
            <person name="Saitou A."/>
            <person name="Wang C.M."/>
            <person name="Toyoda A."/>
            <person name="Minakuchi Y."/>
            <person name="Sekiguchi Y."/>
            <person name="Ueda K."/>
            <person name="Takano H."/>
            <person name="Sakai Y."/>
            <person name="Yokota A."/>
            <person name="Yabe S."/>
        </authorList>
    </citation>
    <scope>NUCLEOTIDE SEQUENCE</scope>
    <source>
        <strain evidence="8">COM3</strain>
    </source>
</reference>
<keyword evidence="4 7" id="KW-0812">Transmembrane</keyword>
<dbReference type="NCBIfam" id="TIGR00427">
    <property type="entry name" value="NAAT family transporter"/>
    <property type="match status" value="1"/>
</dbReference>
<accession>A0A455SMV3</accession>
<keyword evidence="5 7" id="KW-1133">Transmembrane helix</keyword>
<sequence>MPVPSYCNTLRRKISVRTIDEVGPRALACFVCYNEVEKALVRFFFVPAILTFTISAFVTFITIIDPVGLAPVVVGLTSHMSNEQRKTIITRSIVISAGIIAFFAVVGRFILDRLGISLYAFNIAGGVLLFLVAIDMLFGRPSGARETKEEEDEAMTREDISVFPLAIPMIAGPGTIATTILYVGRAMFHPLELLAVSLSILCALFLAWLAMRGSSWLMQKVGRTGIMVVSRILGILLAALAIQFMLDGLHSFALETGFLH</sequence>
<dbReference type="PANTHER" id="PTHR33508:SF1">
    <property type="entry name" value="UPF0056 MEMBRANE PROTEIN YHCE"/>
    <property type="match status" value="1"/>
</dbReference>
<evidence type="ECO:0000256" key="5">
    <source>
        <dbReference type="ARBA" id="ARBA00022989"/>
    </source>
</evidence>
<comment type="similarity">
    <text evidence="2 7">Belongs to the UPF0056 (MarC) family.</text>
</comment>
<evidence type="ECO:0000256" key="2">
    <source>
        <dbReference type="ARBA" id="ARBA00009784"/>
    </source>
</evidence>
<proteinExistence type="inferred from homology"/>
<feature type="transmembrane region" description="Helical" evidence="7">
    <location>
        <begin position="116"/>
        <end position="139"/>
    </location>
</feature>
<feature type="transmembrane region" description="Helical" evidence="7">
    <location>
        <begin position="160"/>
        <end position="181"/>
    </location>
</feature>
<evidence type="ECO:0000313" key="8">
    <source>
        <dbReference type="EMBL" id="BBH89056.1"/>
    </source>
</evidence>
<name>A0A455SMV3_9CHLR</name>
<dbReference type="GO" id="GO:0005886">
    <property type="term" value="C:plasma membrane"/>
    <property type="evidence" value="ECO:0007669"/>
    <property type="project" value="UniProtKB-SubCell"/>
</dbReference>
<comment type="subcellular location">
    <subcellularLocation>
        <location evidence="1 7">Cell membrane</location>
        <topology evidence="1 7">Multi-pass membrane protein</topology>
    </subcellularLocation>
</comment>
<dbReference type="PANTHER" id="PTHR33508">
    <property type="entry name" value="UPF0056 MEMBRANE PROTEIN YHCE"/>
    <property type="match status" value="1"/>
</dbReference>
<dbReference type="Pfam" id="PF01914">
    <property type="entry name" value="MarC"/>
    <property type="match status" value="1"/>
</dbReference>
<protein>
    <recommendedName>
        <fullName evidence="7">UPF0056 membrane protein</fullName>
    </recommendedName>
</protein>
<dbReference type="AlphaFoldDB" id="A0A455SMV3"/>
<evidence type="ECO:0000256" key="7">
    <source>
        <dbReference type="RuleBase" id="RU362048"/>
    </source>
</evidence>
<feature type="transmembrane region" description="Helical" evidence="7">
    <location>
        <begin position="232"/>
        <end position="253"/>
    </location>
</feature>
<evidence type="ECO:0000256" key="1">
    <source>
        <dbReference type="ARBA" id="ARBA00004651"/>
    </source>
</evidence>
<organism evidence="8">
    <name type="scientific">Thermosporothrix sp. COM3</name>
    <dbReference type="NCBI Taxonomy" id="2490863"/>
    <lineage>
        <taxon>Bacteria</taxon>
        <taxon>Bacillati</taxon>
        <taxon>Chloroflexota</taxon>
        <taxon>Ktedonobacteria</taxon>
        <taxon>Ktedonobacterales</taxon>
        <taxon>Thermosporotrichaceae</taxon>
        <taxon>Thermosporothrix</taxon>
    </lineage>
</organism>
<feature type="transmembrane region" description="Helical" evidence="7">
    <location>
        <begin position="193"/>
        <end position="211"/>
    </location>
</feature>
<evidence type="ECO:0000256" key="6">
    <source>
        <dbReference type="ARBA" id="ARBA00023136"/>
    </source>
</evidence>